<dbReference type="PRINTS" id="PR00248">
    <property type="entry name" value="GPCRMGR"/>
</dbReference>
<comment type="subcellular location">
    <subcellularLocation>
        <location evidence="1">Membrane</location>
        <topology evidence="1">Multi-pass membrane protein</topology>
    </subcellularLocation>
</comment>
<comment type="caution">
    <text evidence="18">The sequence shown here is derived from an EMBL/GenBank/DDBJ whole genome shotgun (WGS) entry which is preliminary data.</text>
</comment>
<evidence type="ECO:0000256" key="10">
    <source>
        <dbReference type="ARBA" id="ARBA00023180"/>
    </source>
</evidence>
<comment type="similarity">
    <text evidence="2">Belongs to the glutamate-gated ion channel (TC 1.A.10.1) family.</text>
</comment>
<feature type="signal peptide" evidence="16">
    <location>
        <begin position="1"/>
        <end position="31"/>
    </location>
</feature>
<feature type="transmembrane region" description="Helical" evidence="15">
    <location>
        <begin position="856"/>
        <end position="875"/>
    </location>
</feature>
<feature type="chain" id="PRO_5035866719" description="Ionotropic glutamate receptor C-terminal domain-containing protein" evidence="16">
    <location>
        <begin position="32"/>
        <end position="1055"/>
    </location>
</feature>
<organism evidence="18 19">
    <name type="scientific">Ceratodon purpureus</name>
    <name type="common">Fire moss</name>
    <name type="synonym">Dicranum purpureum</name>
    <dbReference type="NCBI Taxonomy" id="3225"/>
    <lineage>
        <taxon>Eukaryota</taxon>
        <taxon>Viridiplantae</taxon>
        <taxon>Streptophyta</taxon>
        <taxon>Embryophyta</taxon>
        <taxon>Bryophyta</taxon>
        <taxon>Bryophytina</taxon>
        <taxon>Bryopsida</taxon>
        <taxon>Dicranidae</taxon>
        <taxon>Pseudoditrichales</taxon>
        <taxon>Ditrichaceae</taxon>
        <taxon>Ceratodon</taxon>
    </lineage>
</organism>
<evidence type="ECO:0000313" key="18">
    <source>
        <dbReference type="EMBL" id="KAG0560565.1"/>
    </source>
</evidence>
<dbReference type="CDD" id="cd19990">
    <property type="entry name" value="PBP1_GABAb_receptor_plant"/>
    <property type="match status" value="1"/>
</dbReference>
<dbReference type="OrthoDB" id="5984008at2759"/>
<name>A0A8T0GQ18_CERPU</name>
<evidence type="ECO:0000256" key="3">
    <source>
        <dbReference type="ARBA" id="ARBA00022448"/>
    </source>
</evidence>
<feature type="compositionally biased region" description="Basic residues" evidence="14">
    <location>
        <begin position="923"/>
        <end position="932"/>
    </location>
</feature>
<keyword evidence="9" id="KW-0675">Receptor</keyword>
<dbReference type="InterPro" id="IPR015683">
    <property type="entry name" value="Ionotropic_Glu_rcpt"/>
</dbReference>
<keyword evidence="8 15" id="KW-0472">Membrane</keyword>
<evidence type="ECO:0000256" key="5">
    <source>
        <dbReference type="ARBA" id="ARBA00022729"/>
    </source>
</evidence>
<accession>A0A8T0GQ18</accession>
<feature type="compositionally biased region" description="Low complexity" evidence="14">
    <location>
        <begin position="992"/>
        <end position="1001"/>
    </location>
</feature>
<dbReference type="CDD" id="cd13686">
    <property type="entry name" value="GluR_Plant"/>
    <property type="match status" value="1"/>
</dbReference>
<dbReference type="SMART" id="SM00079">
    <property type="entry name" value="PBPe"/>
    <property type="match status" value="1"/>
</dbReference>
<dbReference type="InterPro" id="IPR044440">
    <property type="entry name" value="GABAb_receptor_plant_PBP1"/>
</dbReference>
<dbReference type="GO" id="GO:0004930">
    <property type="term" value="F:G protein-coupled receptor activity"/>
    <property type="evidence" value="ECO:0007669"/>
    <property type="project" value="InterPro"/>
</dbReference>
<evidence type="ECO:0000256" key="7">
    <source>
        <dbReference type="ARBA" id="ARBA00023065"/>
    </source>
</evidence>
<keyword evidence="12" id="KW-0407">Ion channel</keyword>
<dbReference type="Gene3D" id="1.10.287.70">
    <property type="match status" value="1"/>
</dbReference>
<keyword evidence="3" id="KW-0813">Transport</keyword>
<evidence type="ECO:0000256" key="12">
    <source>
        <dbReference type="ARBA" id="ARBA00023303"/>
    </source>
</evidence>
<dbReference type="FunFam" id="3.40.50.2300:FF:000081">
    <property type="entry name" value="Glutamate receptor"/>
    <property type="match status" value="1"/>
</dbReference>
<evidence type="ECO:0000256" key="14">
    <source>
        <dbReference type="SAM" id="MobiDB-lite"/>
    </source>
</evidence>
<dbReference type="Proteomes" id="UP000822688">
    <property type="component" value="Chromosome 10"/>
</dbReference>
<dbReference type="AlphaFoldDB" id="A0A8T0GQ18"/>
<feature type="domain" description="Ionotropic glutamate receptor C-terminal" evidence="17">
    <location>
        <begin position="492"/>
        <end position="836"/>
    </location>
</feature>
<feature type="region of interest" description="Disordered" evidence="14">
    <location>
        <begin position="922"/>
        <end position="1055"/>
    </location>
</feature>
<keyword evidence="19" id="KW-1185">Reference proteome</keyword>
<evidence type="ECO:0000256" key="1">
    <source>
        <dbReference type="ARBA" id="ARBA00004141"/>
    </source>
</evidence>
<evidence type="ECO:0000259" key="17">
    <source>
        <dbReference type="SMART" id="SM00079"/>
    </source>
</evidence>
<keyword evidence="13" id="KW-1015">Disulfide bond</keyword>
<evidence type="ECO:0000256" key="15">
    <source>
        <dbReference type="SAM" id="Phobius"/>
    </source>
</evidence>
<dbReference type="PIRSF" id="PIRSF037090">
    <property type="entry name" value="Iontro_Glu-like_rcpt_pln"/>
    <property type="match status" value="1"/>
</dbReference>
<gene>
    <name evidence="18" type="ORF">KC19_10G190100</name>
</gene>
<dbReference type="PANTHER" id="PTHR18966">
    <property type="entry name" value="IONOTROPIC GLUTAMATE RECEPTOR"/>
    <property type="match status" value="1"/>
</dbReference>
<dbReference type="Pfam" id="PF00060">
    <property type="entry name" value="Lig_chan"/>
    <property type="match status" value="1"/>
</dbReference>
<dbReference type="GO" id="GO:0016020">
    <property type="term" value="C:membrane"/>
    <property type="evidence" value="ECO:0007669"/>
    <property type="project" value="UniProtKB-SubCell"/>
</dbReference>
<keyword evidence="4 15" id="KW-0812">Transmembrane</keyword>
<sequence length="1055" mass="115737">MWERWRGALAMQLLVAMWTWWVWWGVQQVDAAPVSAPAPGGQSPALIGIGGLLAFNSTIGRAAKAALELAVHDINNASLLGNATQLVLHLGNTNCSAFQGAAAAMNLLEEEVVAIVGPQTSVVSHFVSHMGTATRVPLVSFSATDPSLSEDQYPYFVRLTHSDNVQMAAVAGVIQYYGWREVTALYTDDDFGNNGIDALGDALKAVGSNIVYKAGLDPKITSDGIGRVLTTLSQMESRVFVVHMEPKIGRELFIMAQWLQMVSAGYVWVVTEAMSSVMDYLQADPEFMQALQYVVGTRSFIPSSPQLNAYKQRWADYHAPDRSLGPAQMNNVYALYAYDAMWMIAHSIKNFLDQGGATTFVDPVVYPSDAGGSNELANLKVFRDGALFMRNILDYQFTGITGPVQVDERGDFIGSSFEIMNMVGKGLRVVGFWSNATGCLPSAPGARNVSTLGVSHALGHSSKSGLQPVIWPGGVLEVPRGWVVPKNGRPLVIGVPNKIGYKEFVSSSVDSENRTSFHGFCIDVFQQALSNLPYSLVYSFTKYGNGSSTPSYDALVNKIVEKEYDAVVGDVTITTKRSMTVDFTQPYTTSGLAVVVPIKQGEGNHAWAFMRPFTPLMWVTTGAFFFFTGLVLWFLEHKKNRDFRGRPKKQVVTTLWFIFSTLFFSQREKVNSTLGRAVLIIWLFVVLIIISSYTASLTSLLTVQQLLPTIQGISSLLTSNVPIGYQTGSFVRDYLLQLNVAEERLVPLDTLAAYAAALTKGPNHGGVGAIVDELPYVQLFLSSECAFTIAGQEFTKSGWGFAFPKGSQLAIDFSTAILKLAENGELQRIHDLWLDTESCTKRNVASAATELGLGTFWGLFLITGCASIFCCLVYWTRMIIRHRKMSRERGIMDSERKMSRLEASKSFLRSLVTFIEEEEVRTPRRSRRRKKSKEIWSPDEMSASSSMAKAVSGRQISRSPESIKDSAPPELAMPSWRLDESKPAPGISPNSETTAATAEATLLPKQDQSLVPEATTTRDQAREQDPPSNQGKSAGQAAPLEIQNFKFHDLGLPST</sequence>
<dbReference type="InterPro" id="IPR001320">
    <property type="entry name" value="Iontro_rcpt_C"/>
</dbReference>
<dbReference type="PRINTS" id="PR01176">
    <property type="entry name" value="GABABRECEPTR"/>
</dbReference>
<keyword evidence="10" id="KW-0325">Glycoprotein</keyword>
<evidence type="ECO:0000256" key="8">
    <source>
        <dbReference type="ARBA" id="ARBA00023136"/>
    </source>
</evidence>
<keyword evidence="5 16" id="KW-0732">Signal</keyword>
<proteinExistence type="inferred from homology"/>
<dbReference type="InterPro" id="IPR001828">
    <property type="entry name" value="ANF_lig-bd_rcpt"/>
</dbReference>
<evidence type="ECO:0000256" key="11">
    <source>
        <dbReference type="ARBA" id="ARBA00023286"/>
    </source>
</evidence>
<dbReference type="Gene3D" id="3.40.50.2300">
    <property type="match status" value="2"/>
</dbReference>
<dbReference type="InterPro" id="IPR017103">
    <property type="entry name" value="Iontropic_Glu_rcpt_pln"/>
</dbReference>
<evidence type="ECO:0000256" key="9">
    <source>
        <dbReference type="ARBA" id="ARBA00023170"/>
    </source>
</evidence>
<dbReference type="FunFam" id="1.10.287.70:FF:000172">
    <property type="entry name" value="Glutamate receptor"/>
    <property type="match status" value="1"/>
</dbReference>
<feature type="transmembrane region" description="Helical" evidence="15">
    <location>
        <begin position="616"/>
        <end position="635"/>
    </location>
</feature>
<evidence type="ECO:0000256" key="6">
    <source>
        <dbReference type="ARBA" id="ARBA00022989"/>
    </source>
</evidence>
<dbReference type="FunFam" id="3.40.190.10:FF:000175">
    <property type="entry name" value="Glutamate receptor"/>
    <property type="match status" value="1"/>
</dbReference>
<dbReference type="InterPro" id="IPR019594">
    <property type="entry name" value="Glu/Gly-bd"/>
</dbReference>
<evidence type="ECO:0000256" key="13">
    <source>
        <dbReference type="PIRSR" id="PIRSR037090-50"/>
    </source>
</evidence>
<dbReference type="GO" id="GO:0015276">
    <property type="term" value="F:ligand-gated monoatomic ion channel activity"/>
    <property type="evidence" value="ECO:0007669"/>
    <property type="project" value="InterPro"/>
</dbReference>
<feature type="compositionally biased region" description="Polar residues" evidence="14">
    <location>
        <begin position="1006"/>
        <end position="1018"/>
    </location>
</feature>
<dbReference type="InterPro" id="IPR000337">
    <property type="entry name" value="GPCR_3"/>
</dbReference>
<keyword evidence="11" id="KW-1071">Ligand-gated ion channel</keyword>
<keyword evidence="7" id="KW-0406">Ion transport</keyword>
<dbReference type="SUPFAM" id="SSF53822">
    <property type="entry name" value="Periplasmic binding protein-like I"/>
    <property type="match status" value="1"/>
</dbReference>
<feature type="disulfide bond" evidence="13">
    <location>
        <begin position="785"/>
        <end position="839"/>
    </location>
</feature>
<reference evidence="18" key="1">
    <citation type="submission" date="2020-06" db="EMBL/GenBank/DDBJ databases">
        <title>WGS assembly of Ceratodon purpureus strain R40.</title>
        <authorList>
            <person name="Carey S.B."/>
            <person name="Jenkins J."/>
            <person name="Shu S."/>
            <person name="Lovell J.T."/>
            <person name="Sreedasyam A."/>
            <person name="Maumus F."/>
            <person name="Tiley G.P."/>
            <person name="Fernandez-Pozo N."/>
            <person name="Barry K."/>
            <person name="Chen C."/>
            <person name="Wang M."/>
            <person name="Lipzen A."/>
            <person name="Daum C."/>
            <person name="Saski C.A."/>
            <person name="Payton A.C."/>
            <person name="Mcbreen J.C."/>
            <person name="Conrad R.E."/>
            <person name="Kollar L.M."/>
            <person name="Olsson S."/>
            <person name="Huttunen S."/>
            <person name="Landis J.B."/>
            <person name="Wickett N.J."/>
            <person name="Johnson M.G."/>
            <person name="Rensing S.A."/>
            <person name="Grimwood J."/>
            <person name="Schmutz J."/>
            <person name="Mcdaniel S.F."/>
        </authorList>
    </citation>
    <scope>NUCLEOTIDE SEQUENCE</scope>
    <source>
        <strain evidence="18">R40</strain>
    </source>
</reference>
<dbReference type="Gene3D" id="3.40.190.10">
    <property type="entry name" value="Periplasmic binding protein-like II"/>
    <property type="match status" value="2"/>
</dbReference>
<keyword evidence="6 15" id="KW-1133">Transmembrane helix</keyword>
<evidence type="ECO:0000256" key="2">
    <source>
        <dbReference type="ARBA" id="ARBA00008685"/>
    </source>
</evidence>
<dbReference type="FunFam" id="3.40.190.10:FF:000054">
    <property type="entry name" value="Glutamate receptor"/>
    <property type="match status" value="1"/>
</dbReference>
<dbReference type="Pfam" id="PF10613">
    <property type="entry name" value="Lig_chan-Glu_bd"/>
    <property type="match status" value="1"/>
</dbReference>
<dbReference type="EMBL" id="CM026431">
    <property type="protein sequence ID" value="KAG0560565.1"/>
    <property type="molecule type" value="Genomic_DNA"/>
</dbReference>
<evidence type="ECO:0000313" key="19">
    <source>
        <dbReference type="Proteomes" id="UP000822688"/>
    </source>
</evidence>
<dbReference type="SUPFAM" id="SSF53850">
    <property type="entry name" value="Periplasmic binding protein-like II"/>
    <property type="match status" value="1"/>
</dbReference>
<protein>
    <recommendedName>
        <fullName evidence="17">Ionotropic glutamate receptor C-terminal domain-containing protein</fullName>
    </recommendedName>
</protein>
<feature type="transmembrane region" description="Helical" evidence="15">
    <location>
        <begin position="674"/>
        <end position="695"/>
    </location>
</feature>
<evidence type="ECO:0000256" key="16">
    <source>
        <dbReference type="SAM" id="SignalP"/>
    </source>
</evidence>
<dbReference type="InterPro" id="IPR028082">
    <property type="entry name" value="Peripla_BP_I"/>
</dbReference>
<evidence type="ECO:0000256" key="4">
    <source>
        <dbReference type="ARBA" id="ARBA00022692"/>
    </source>
</evidence>
<dbReference type="Pfam" id="PF01094">
    <property type="entry name" value="ANF_receptor"/>
    <property type="match status" value="1"/>
</dbReference>